<evidence type="ECO:0008006" key="3">
    <source>
        <dbReference type="Google" id="ProtNLM"/>
    </source>
</evidence>
<dbReference type="SUPFAM" id="SSF46689">
    <property type="entry name" value="Homeodomain-like"/>
    <property type="match status" value="1"/>
</dbReference>
<proteinExistence type="predicted"/>
<dbReference type="InterPro" id="IPR009057">
    <property type="entry name" value="Homeodomain-like_sf"/>
</dbReference>
<accession>A0A9P5THR5</accession>
<sequence>MRRLRKTFRETGETVPVQVVQGRPRLLDALDADVNFLEGLIERQPDMLLSELQDHLREVCGIHASTGTIARTLHRRGFTMKRITQPAIERDENDRALYKMLIGEHFSAEQLGTRARRRDFFIRGVKYSILPALSLDGILHLEVLNHAFDGDEFSSFYSQSTRN</sequence>
<reference evidence="1" key="1">
    <citation type="submission" date="2020-11" db="EMBL/GenBank/DDBJ databases">
        <authorList>
            <consortium name="DOE Joint Genome Institute"/>
            <person name="Ahrendt S."/>
            <person name="Riley R."/>
            <person name="Andreopoulos W."/>
            <person name="LaButti K."/>
            <person name="Pangilinan J."/>
            <person name="Ruiz-duenas F.J."/>
            <person name="Barrasa J.M."/>
            <person name="Sanchez-Garcia M."/>
            <person name="Camarero S."/>
            <person name="Miyauchi S."/>
            <person name="Serrano A."/>
            <person name="Linde D."/>
            <person name="Babiker R."/>
            <person name="Drula E."/>
            <person name="Ayuso-Fernandez I."/>
            <person name="Pacheco R."/>
            <person name="Padilla G."/>
            <person name="Ferreira P."/>
            <person name="Barriuso J."/>
            <person name="Kellner H."/>
            <person name="Castanera R."/>
            <person name="Alfaro M."/>
            <person name="Ramirez L."/>
            <person name="Pisabarro A.G."/>
            <person name="Kuo A."/>
            <person name="Tritt A."/>
            <person name="Lipzen A."/>
            <person name="He G."/>
            <person name="Yan M."/>
            <person name="Ng V."/>
            <person name="Cullen D."/>
            <person name="Martin F."/>
            <person name="Rosso M.-N."/>
            <person name="Henrissat B."/>
            <person name="Hibbett D."/>
            <person name="Martinez A.T."/>
            <person name="Grigoriev I.V."/>
        </authorList>
    </citation>
    <scope>NUCLEOTIDE SEQUENCE</scope>
    <source>
        <strain evidence="1">AH 44721</strain>
    </source>
</reference>
<protein>
    <recommendedName>
        <fullName evidence="3">Winged helix-turn helix domain-containing protein</fullName>
    </recommendedName>
</protein>
<dbReference type="Proteomes" id="UP000724874">
    <property type="component" value="Unassembled WGS sequence"/>
</dbReference>
<keyword evidence="2" id="KW-1185">Reference proteome</keyword>
<dbReference type="EMBL" id="JADNYJ010000180">
    <property type="protein sequence ID" value="KAF8876600.1"/>
    <property type="molecule type" value="Genomic_DNA"/>
</dbReference>
<comment type="caution">
    <text evidence="1">The sequence shown here is derived from an EMBL/GenBank/DDBJ whole genome shotgun (WGS) entry which is preliminary data.</text>
</comment>
<evidence type="ECO:0000313" key="1">
    <source>
        <dbReference type="EMBL" id="KAF8876600.1"/>
    </source>
</evidence>
<gene>
    <name evidence="1" type="ORF">CPB84DRAFT_411658</name>
</gene>
<organism evidence="1 2">
    <name type="scientific">Gymnopilus junonius</name>
    <name type="common">Spectacular rustgill mushroom</name>
    <name type="synonym">Gymnopilus spectabilis subsp. junonius</name>
    <dbReference type="NCBI Taxonomy" id="109634"/>
    <lineage>
        <taxon>Eukaryota</taxon>
        <taxon>Fungi</taxon>
        <taxon>Dikarya</taxon>
        <taxon>Basidiomycota</taxon>
        <taxon>Agaricomycotina</taxon>
        <taxon>Agaricomycetes</taxon>
        <taxon>Agaricomycetidae</taxon>
        <taxon>Agaricales</taxon>
        <taxon>Agaricineae</taxon>
        <taxon>Hymenogastraceae</taxon>
        <taxon>Gymnopilus</taxon>
    </lineage>
</organism>
<evidence type="ECO:0000313" key="2">
    <source>
        <dbReference type="Proteomes" id="UP000724874"/>
    </source>
</evidence>
<name>A0A9P5THR5_GYMJU</name>
<dbReference type="OrthoDB" id="3203937at2759"/>
<dbReference type="AlphaFoldDB" id="A0A9P5THR5"/>